<dbReference type="GO" id="GO:0035556">
    <property type="term" value="P:intracellular signal transduction"/>
    <property type="evidence" value="ECO:0007669"/>
    <property type="project" value="InterPro"/>
</dbReference>
<dbReference type="AlphaFoldDB" id="A0A150FUW6"/>
<dbReference type="SUPFAM" id="SSF55073">
    <property type="entry name" value="Nucleotide cyclase"/>
    <property type="match status" value="1"/>
</dbReference>
<dbReference type="GO" id="GO:0000166">
    <property type="term" value="F:nucleotide binding"/>
    <property type="evidence" value="ECO:0007669"/>
    <property type="project" value="UniProtKB-KW"/>
</dbReference>
<evidence type="ECO:0000256" key="8">
    <source>
        <dbReference type="SAM" id="MobiDB-lite"/>
    </source>
</evidence>
<keyword evidence="3" id="KW-0547">Nucleotide-binding</keyword>
<evidence type="ECO:0000256" key="2">
    <source>
        <dbReference type="ARBA" id="ARBA00022692"/>
    </source>
</evidence>
<dbReference type="CDD" id="cd07302">
    <property type="entry name" value="CHD"/>
    <property type="match status" value="1"/>
</dbReference>
<evidence type="ECO:0000256" key="5">
    <source>
        <dbReference type="ARBA" id="ARBA00023136"/>
    </source>
</evidence>
<dbReference type="EMBL" id="LSYV01000487">
    <property type="protein sequence ID" value="KXZ41402.1"/>
    <property type="molecule type" value="Genomic_DNA"/>
</dbReference>
<evidence type="ECO:0000313" key="10">
    <source>
        <dbReference type="EMBL" id="KXZ41402.1"/>
    </source>
</evidence>
<keyword evidence="4" id="KW-1133">Transmembrane helix</keyword>
<evidence type="ECO:0000256" key="6">
    <source>
        <dbReference type="ARBA" id="ARBA00023239"/>
    </source>
</evidence>
<comment type="caution">
    <text evidence="10">The sequence shown here is derived from an EMBL/GenBank/DDBJ whole genome shotgun (WGS) entry which is preliminary data.</text>
</comment>
<protein>
    <recommendedName>
        <fullName evidence="9">Guanylate cyclase domain-containing protein</fullName>
    </recommendedName>
</protein>
<keyword evidence="11" id="KW-1185">Reference proteome</keyword>
<name>A0A150FUW6_GONPE</name>
<dbReference type="Pfam" id="PF00211">
    <property type="entry name" value="Guanylate_cyc"/>
    <property type="match status" value="1"/>
</dbReference>
<dbReference type="Gene3D" id="3.30.70.1230">
    <property type="entry name" value="Nucleotide cyclase"/>
    <property type="match status" value="1"/>
</dbReference>
<dbReference type="OrthoDB" id="548029at2759"/>
<dbReference type="GO" id="GO:0004383">
    <property type="term" value="F:guanylate cyclase activity"/>
    <property type="evidence" value="ECO:0007669"/>
    <property type="project" value="TreeGrafter"/>
</dbReference>
<dbReference type="PANTHER" id="PTHR11920">
    <property type="entry name" value="GUANYLYL CYCLASE"/>
    <property type="match status" value="1"/>
</dbReference>
<dbReference type="SMART" id="SM00044">
    <property type="entry name" value="CYCc"/>
    <property type="match status" value="1"/>
</dbReference>
<proteinExistence type="inferred from homology"/>
<feature type="compositionally biased region" description="Gly residues" evidence="8">
    <location>
        <begin position="246"/>
        <end position="260"/>
    </location>
</feature>
<dbReference type="GO" id="GO:0001653">
    <property type="term" value="F:peptide receptor activity"/>
    <property type="evidence" value="ECO:0007669"/>
    <property type="project" value="TreeGrafter"/>
</dbReference>
<keyword evidence="2" id="KW-0812">Transmembrane</keyword>
<sequence length="491" mass="51843">MKSVPHAASPATADTGSYYRAYSGAVGFRGSMAHASRRSSTSSTQLLTCSRGRLVYGPPPPAHVGSCGGSCTLTGVDPERQTCSLYDCLPMNLQGALPTLVSQDESLATSTLVTMLSSTLPTITPPASGIIPRDGPAPTIRRNSVSHRRASACAQFPSRSFWEASATDKCWHEISATSADDPVTGAGVIILTQTQVTAKVVAERHLAQVMGAGHEVLEQLFPRHVLQHITEEWVAMAAAPCDGGGAGGGGGAAPRLGQGGASRSSRWQPVRRGYGSLATCHPEVTLLFADVKGFTPMCNNLEPWKVMKMLNALYSRYDALLDLYGVHKVETIGDCYVVASGLMTRDQDGMAAVRTADGAGGRDQRDDDDGHAERAFLFAQAMLCAAREVALPTSGEPVEVRIGLHTGPVVSGVVGTRMPRFSLFGDTVAVANLMEGSGQAGAIHVSQATYQRLHMTPGDGRWRATGGVQVKGRGLVKTFLWRPNAPAAEEE</sequence>
<evidence type="ECO:0000313" key="11">
    <source>
        <dbReference type="Proteomes" id="UP000075714"/>
    </source>
</evidence>
<gene>
    <name evidence="10" type="ORF">GPECTOR_490g439</name>
</gene>
<dbReference type="PANTHER" id="PTHR11920:SF335">
    <property type="entry name" value="GUANYLATE CYCLASE"/>
    <property type="match status" value="1"/>
</dbReference>
<dbReference type="InterPro" id="IPR050401">
    <property type="entry name" value="Cyclic_nucleotide_synthase"/>
</dbReference>
<dbReference type="PROSITE" id="PS00452">
    <property type="entry name" value="GUANYLATE_CYCLASE_1"/>
    <property type="match status" value="1"/>
</dbReference>
<keyword evidence="6 7" id="KW-0456">Lyase</keyword>
<dbReference type="Proteomes" id="UP000075714">
    <property type="component" value="Unassembled WGS sequence"/>
</dbReference>
<comment type="similarity">
    <text evidence="7">Belongs to the adenylyl cyclase class-4/guanylyl cyclase family.</text>
</comment>
<evidence type="ECO:0000259" key="9">
    <source>
        <dbReference type="PROSITE" id="PS50125"/>
    </source>
</evidence>
<evidence type="ECO:0000256" key="1">
    <source>
        <dbReference type="ARBA" id="ARBA00004370"/>
    </source>
</evidence>
<organism evidence="10 11">
    <name type="scientific">Gonium pectorale</name>
    <name type="common">Green alga</name>
    <dbReference type="NCBI Taxonomy" id="33097"/>
    <lineage>
        <taxon>Eukaryota</taxon>
        <taxon>Viridiplantae</taxon>
        <taxon>Chlorophyta</taxon>
        <taxon>core chlorophytes</taxon>
        <taxon>Chlorophyceae</taxon>
        <taxon>CS clade</taxon>
        <taxon>Chlamydomonadales</taxon>
        <taxon>Volvocaceae</taxon>
        <taxon>Gonium</taxon>
    </lineage>
</organism>
<evidence type="ECO:0000256" key="4">
    <source>
        <dbReference type="ARBA" id="ARBA00022989"/>
    </source>
</evidence>
<feature type="domain" description="Guanylate cyclase" evidence="9">
    <location>
        <begin position="285"/>
        <end position="435"/>
    </location>
</feature>
<dbReference type="InterPro" id="IPR029787">
    <property type="entry name" value="Nucleotide_cyclase"/>
</dbReference>
<dbReference type="InterPro" id="IPR018297">
    <property type="entry name" value="A/G_cyclase_CS"/>
</dbReference>
<feature type="region of interest" description="Disordered" evidence="8">
    <location>
        <begin position="246"/>
        <end position="267"/>
    </location>
</feature>
<comment type="subcellular location">
    <subcellularLocation>
        <location evidence="1">Membrane</location>
    </subcellularLocation>
</comment>
<dbReference type="InterPro" id="IPR001054">
    <property type="entry name" value="A/G_cyclase"/>
</dbReference>
<keyword evidence="5" id="KW-0472">Membrane</keyword>
<evidence type="ECO:0000256" key="7">
    <source>
        <dbReference type="RuleBase" id="RU000405"/>
    </source>
</evidence>
<dbReference type="GO" id="GO:0007168">
    <property type="term" value="P:receptor guanylyl cyclase signaling pathway"/>
    <property type="evidence" value="ECO:0007669"/>
    <property type="project" value="TreeGrafter"/>
</dbReference>
<dbReference type="GO" id="GO:0005886">
    <property type="term" value="C:plasma membrane"/>
    <property type="evidence" value="ECO:0007669"/>
    <property type="project" value="TreeGrafter"/>
</dbReference>
<evidence type="ECO:0000256" key="3">
    <source>
        <dbReference type="ARBA" id="ARBA00022741"/>
    </source>
</evidence>
<reference evidence="11" key="1">
    <citation type="journal article" date="2016" name="Nat. Commun.">
        <title>The Gonium pectorale genome demonstrates co-option of cell cycle regulation during the evolution of multicellularity.</title>
        <authorList>
            <person name="Hanschen E.R."/>
            <person name="Marriage T.N."/>
            <person name="Ferris P.J."/>
            <person name="Hamaji T."/>
            <person name="Toyoda A."/>
            <person name="Fujiyama A."/>
            <person name="Neme R."/>
            <person name="Noguchi H."/>
            <person name="Minakuchi Y."/>
            <person name="Suzuki M."/>
            <person name="Kawai-Toyooka H."/>
            <person name="Smith D.R."/>
            <person name="Sparks H."/>
            <person name="Anderson J."/>
            <person name="Bakaric R."/>
            <person name="Luria V."/>
            <person name="Karger A."/>
            <person name="Kirschner M.W."/>
            <person name="Durand P.M."/>
            <person name="Michod R.E."/>
            <person name="Nozaki H."/>
            <person name="Olson B.J."/>
        </authorList>
    </citation>
    <scope>NUCLEOTIDE SEQUENCE [LARGE SCALE GENOMIC DNA]</scope>
    <source>
        <strain evidence="11">NIES-2863</strain>
    </source>
</reference>
<accession>A0A150FUW6</accession>
<dbReference type="PROSITE" id="PS50125">
    <property type="entry name" value="GUANYLATE_CYCLASE_2"/>
    <property type="match status" value="1"/>
</dbReference>
<dbReference type="GO" id="GO:0004016">
    <property type="term" value="F:adenylate cyclase activity"/>
    <property type="evidence" value="ECO:0007669"/>
    <property type="project" value="TreeGrafter"/>
</dbReference>